<dbReference type="Gene3D" id="3.30.70.260">
    <property type="match status" value="1"/>
</dbReference>
<dbReference type="GO" id="GO:0004751">
    <property type="term" value="F:ribose-5-phosphate isomerase activity"/>
    <property type="evidence" value="ECO:0007669"/>
    <property type="project" value="UniProtKB-EC"/>
</dbReference>
<dbReference type="GO" id="GO:0009052">
    <property type="term" value="P:pentose-phosphate shunt, non-oxidative branch"/>
    <property type="evidence" value="ECO:0007669"/>
    <property type="project" value="InterPro"/>
</dbReference>
<dbReference type="eggNOG" id="KOG3075">
    <property type="taxonomic scope" value="Eukaryota"/>
</dbReference>
<evidence type="ECO:0000256" key="4">
    <source>
        <dbReference type="ARBA" id="ARBA00011959"/>
    </source>
</evidence>
<dbReference type="SUPFAM" id="SSF75445">
    <property type="entry name" value="D-ribose-5-phosphate isomerase (RpiA), lid domain"/>
    <property type="match status" value="1"/>
</dbReference>
<name>M8A090_TRIUA</name>
<dbReference type="InterPro" id="IPR050262">
    <property type="entry name" value="Ribose-5P_isomerase"/>
</dbReference>
<protein>
    <recommendedName>
        <fullName evidence="4">ribose-5-phosphate isomerase</fullName>
        <ecNumber evidence="4">5.3.1.6</ecNumber>
    </recommendedName>
</protein>
<dbReference type="EC" id="5.3.1.6" evidence="4"/>
<comment type="catalytic activity">
    <reaction evidence="1">
        <text>aldehydo-D-ribose 5-phosphate = D-ribulose 5-phosphate</text>
        <dbReference type="Rhea" id="RHEA:14657"/>
        <dbReference type="ChEBI" id="CHEBI:58121"/>
        <dbReference type="ChEBI" id="CHEBI:58273"/>
        <dbReference type="EC" id="5.3.1.6"/>
    </reaction>
</comment>
<proteinExistence type="inferred from homology"/>
<organism evidence="7">
    <name type="scientific">Triticum urartu</name>
    <name type="common">Red wild einkorn</name>
    <name type="synonym">Crithodium urartu</name>
    <dbReference type="NCBI Taxonomy" id="4572"/>
    <lineage>
        <taxon>Eukaryota</taxon>
        <taxon>Viridiplantae</taxon>
        <taxon>Streptophyta</taxon>
        <taxon>Embryophyta</taxon>
        <taxon>Tracheophyta</taxon>
        <taxon>Spermatophyta</taxon>
        <taxon>Magnoliopsida</taxon>
        <taxon>Liliopsida</taxon>
        <taxon>Poales</taxon>
        <taxon>Poaceae</taxon>
        <taxon>BOP clade</taxon>
        <taxon>Pooideae</taxon>
        <taxon>Triticodae</taxon>
        <taxon>Triticeae</taxon>
        <taxon>Triticinae</taxon>
        <taxon>Triticum</taxon>
    </lineage>
</organism>
<comment type="similarity">
    <text evidence="3">Belongs to the ribose 5-phosphate isomerase family.</text>
</comment>
<keyword evidence="5 7" id="KW-0413">Isomerase</keyword>
<dbReference type="SUPFAM" id="SSF100950">
    <property type="entry name" value="NagB/RpiA/CoA transferase-like"/>
    <property type="match status" value="1"/>
</dbReference>
<evidence type="ECO:0000256" key="6">
    <source>
        <dbReference type="SAM" id="MobiDB-lite"/>
    </source>
</evidence>
<accession>M8A090</accession>
<evidence type="ECO:0000313" key="7">
    <source>
        <dbReference type="EMBL" id="EMS53799.1"/>
    </source>
</evidence>
<dbReference type="Gene3D" id="3.40.50.1360">
    <property type="match status" value="1"/>
</dbReference>
<dbReference type="AlphaFoldDB" id="M8A090"/>
<evidence type="ECO:0000256" key="1">
    <source>
        <dbReference type="ARBA" id="ARBA00001713"/>
    </source>
</evidence>
<dbReference type="STRING" id="4572.M8A090"/>
<comment type="pathway">
    <text evidence="2">Carbohydrate degradation; pentose phosphate pathway; D-ribose 5-phosphate from D-ribulose 5-phosphate (non-oxidative stage): step 1/1.</text>
</comment>
<dbReference type="InterPro" id="IPR004788">
    <property type="entry name" value="Ribose5P_isomerase_type_A"/>
</dbReference>
<evidence type="ECO:0000256" key="5">
    <source>
        <dbReference type="ARBA" id="ARBA00023235"/>
    </source>
</evidence>
<reference evidence="7" key="1">
    <citation type="journal article" date="2013" name="Nature">
        <title>Draft genome of the wheat A-genome progenitor Triticum urartu.</title>
        <authorList>
            <person name="Ling H.Q."/>
            <person name="Zhao S."/>
            <person name="Liu D."/>
            <person name="Wang J."/>
            <person name="Sun H."/>
            <person name="Zhang C."/>
            <person name="Fan H."/>
            <person name="Li D."/>
            <person name="Dong L."/>
            <person name="Tao Y."/>
            <person name="Gao C."/>
            <person name="Wu H."/>
            <person name="Li Y."/>
            <person name="Cui Y."/>
            <person name="Guo X."/>
            <person name="Zheng S."/>
            <person name="Wang B."/>
            <person name="Yu K."/>
            <person name="Liang Q."/>
            <person name="Yang W."/>
            <person name="Lou X."/>
            <person name="Chen J."/>
            <person name="Feng M."/>
            <person name="Jian J."/>
            <person name="Zhang X."/>
            <person name="Luo G."/>
            <person name="Jiang Y."/>
            <person name="Liu J."/>
            <person name="Wang Z."/>
            <person name="Sha Y."/>
            <person name="Zhang B."/>
            <person name="Wu H."/>
            <person name="Tang D."/>
            <person name="Shen Q."/>
            <person name="Xue P."/>
            <person name="Zou S."/>
            <person name="Wang X."/>
            <person name="Liu X."/>
            <person name="Wang F."/>
            <person name="Yang Y."/>
            <person name="An X."/>
            <person name="Dong Z."/>
            <person name="Zhang K."/>
            <person name="Zhang X."/>
            <person name="Luo M.C."/>
            <person name="Dvorak J."/>
            <person name="Tong Y."/>
            <person name="Wang J."/>
            <person name="Yang H."/>
            <person name="Li Z."/>
            <person name="Wang D."/>
            <person name="Zhang A."/>
            <person name="Wang J."/>
        </authorList>
    </citation>
    <scope>NUCLEOTIDE SEQUENCE</scope>
</reference>
<evidence type="ECO:0000256" key="2">
    <source>
        <dbReference type="ARBA" id="ARBA00004988"/>
    </source>
</evidence>
<sequence>MTGPKFMDALNVMIRRNTMSKSVICSAPVDEKSRIGRRKIDQKSCTREDVSKPLRYTGKADARAERQPPGSPPRLPGAVARASIAAGSHARVPLCRRPRPRHAVRCLRGRPSVACAAAADADVVRLFDAAKLTVDEFVKSGMVVGLGSGAASGLAVQYLGTRLRRGSLTGIVGIPSSVICASEAEKAGIKVGSHEEGAQRAHSLLSSGAGKPKADSLLSYKRRYFCYVNYIIISSSYMQLLIGLEPQGIVESADKVAFIIDNDKYVNGIEGSIPVLVKSVWRRPSIGTAGPSGGDFPLVTKEGHHILDVIFTTPIQDLGKVAEDLEKIVGVVDHGIICNTMPYAVIASKGEVQDQDNLARFSDPQVAHEDRRFVQFLDRMLDATRNPQSLAQIRREKLPNDLKILDDEI</sequence>
<evidence type="ECO:0000256" key="3">
    <source>
        <dbReference type="ARBA" id="ARBA00008088"/>
    </source>
</evidence>
<feature type="compositionally biased region" description="Basic and acidic residues" evidence="6">
    <location>
        <begin position="40"/>
        <end position="66"/>
    </location>
</feature>
<gene>
    <name evidence="7" type="ORF">TRIUR3_05373</name>
</gene>
<dbReference type="Pfam" id="PF06026">
    <property type="entry name" value="Rib_5-P_isom_A"/>
    <property type="match status" value="1"/>
</dbReference>
<dbReference type="EMBL" id="KD189890">
    <property type="protein sequence ID" value="EMS53799.1"/>
    <property type="molecule type" value="Genomic_DNA"/>
</dbReference>
<dbReference type="OMA" id="FPCTAVI"/>
<feature type="region of interest" description="Disordered" evidence="6">
    <location>
        <begin position="40"/>
        <end position="76"/>
    </location>
</feature>
<dbReference type="UniPathway" id="UPA00115">
    <property type="reaction ID" value="UER00412"/>
</dbReference>
<dbReference type="PANTHER" id="PTHR43748">
    <property type="entry name" value="RIBOSE-5-PHOSPHATE ISOMERASE 3, CHLOROPLASTIC-RELATED"/>
    <property type="match status" value="1"/>
</dbReference>
<dbReference type="InterPro" id="IPR037171">
    <property type="entry name" value="NagB/RpiA_transferase-like"/>
</dbReference>
<dbReference type="PANTHER" id="PTHR43748:SF1">
    <property type="entry name" value="RIBOSE-5-PHOSPHATE ISOMERASE 4, CHLOROPLASTIC-RELATED"/>
    <property type="match status" value="1"/>
</dbReference>